<dbReference type="Proteomes" id="UP001396334">
    <property type="component" value="Unassembled WGS sequence"/>
</dbReference>
<dbReference type="EMBL" id="JBBPBN010000037">
    <property type="protein sequence ID" value="KAK9000467.1"/>
    <property type="molecule type" value="Genomic_DNA"/>
</dbReference>
<proteinExistence type="predicted"/>
<gene>
    <name evidence="1" type="ORF">V6N11_080965</name>
</gene>
<organism evidence="1 2">
    <name type="scientific">Hibiscus sabdariffa</name>
    <name type="common">roselle</name>
    <dbReference type="NCBI Taxonomy" id="183260"/>
    <lineage>
        <taxon>Eukaryota</taxon>
        <taxon>Viridiplantae</taxon>
        <taxon>Streptophyta</taxon>
        <taxon>Embryophyta</taxon>
        <taxon>Tracheophyta</taxon>
        <taxon>Spermatophyta</taxon>
        <taxon>Magnoliopsida</taxon>
        <taxon>eudicotyledons</taxon>
        <taxon>Gunneridae</taxon>
        <taxon>Pentapetalae</taxon>
        <taxon>rosids</taxon>
        <taxon>malvids</taxon>
        <taxon>Malvales</taxon>
        <taxon>Malvaceae</taxon>
        <taxon>Malvoideae</taxon>
        <taxon>Hibiscus</taxon>
    </lineage>
</organism>
<sequence length="83" mass="9394">MELAITKLINEKKSLGVHTLFSTHFAKGNREASLQVDTRFDCFRLVFVRHKEDRGRLIYEAFEVQDQAGGSGFSSPFIVVGVF</sequence>
<name>A0ABR2QIF7_9ROSI</name>
<evidence type="ECO:0000313" key="2">
    <source>
        <dbReference type="Proteomes" id="UP001396334"/>
    </source>
</evidence>
<protein>
    <submittedName>
        <fullName evidence="1">Uncharacterized protein</fullName>
    </submittedName>
</protein>
<reference evidence="1 2" key="1">
    <citation type="journal article" date="2024" name="G3 (Bethesda)">
        <title>Genome assembly of Hibiscus sabdariffa L. provides insights into metabolisms of medicinal natural products.</title>
        <authorList>
            <person name="Kim T."/>
        </authorList>
    </citation>
    <scope>NUCLEOTIDE SEQUENCE [LARGE SCALE GENOMIC DNA]</scope>
    <source>
        <strain evidence="1">TK-2024</strain>
        <tissue evidence="1">Old leaves</tissue>
    </source>
</reference>
<keyword evidence="2" id="KW-1185">Reference proteome</keyword>
<accession>A0ABR2QIF7</accession>
<evidence type="ECO:0000313" key="1">
    <source>
        <dbReference type="EMBL" id="KAK9000467.1"/>
    </source>
</evidence>
<comment type="caution">
    <text evidence="1">The sequence shown here is derived from an EMBL/GenBank/DDBJ whole genome shotgun (WGS) entry which is preliminary data.</text>
</comment>